<keyword evidence="14" id="KW-1185">Reference proteome</keyword>
<name>A0A212S0S5_RHOAC</name>
<feature type="binding site" evidence="10">
    <location>
        <position position="70"/>
    </location>
    <ligand>
        <name>Mn(2+)</name>
        <dbReference type="ChEBI" id="CHEBI:29035"/>
    </ligand>
</feature>
<organism evidence="13 14">
    <name type="scientific">Rhodoblastus acidophilus</name>
    <name type="common">Rhodopseudomonas acidophila</name>
    <dbReference type="NCBI Taxonomy" id="1074"/>
    <lineage>
        <taxon>Bacteria</taxon>
        <taxon>Pseudomonadati</taxon>
        <taxon>Pseudomonadota</taxon>
        <taxon>Alphaproteobacteria</taxon>
        <taxon>Hyphomicrobiales</taxon>
        <taxon>Rhodoblastaceae</taxon>
        <taxon>Rhodoblastus</taxon>
    </lineage>
</organism>
<feature type="binding site" evidence="10">
    <location>
        <position position="33"/>
    </location>
    <ligand>
        <name>Mn(2+)</name>
        <dbReference type="ChEBI" id="CHEBI:29035"/>
    </ligand>
</feature>
<comment type="pathway">
    <text evidence="1 10">Isoprenoid biosynthesis; dimethylallyl diphosphate biosynthesis; dimethylallyl diphosphate from isopentenyl diphosphate: step 1/1.</text>
</comment>
<dbReference type="InterPro" id="IPR011876">
    <property type="entry name" value="IsopentenylPP_isomerase_typ1"/>
</dbReference>
<reference evidence="14" key="1">
    <citation type="submission" date="2017-06" db="EMBL/GenBank/DDBJ databases">
        <authorList>
            <person name="Varghese N."/>
            <person name="Submissions S."/>
        </authorList>
    </citation>
    <scope>NUCLEOTIDE SEQUENCE [LARGE SCALE GENOMIC DNA]</scope>
    <source>
        <strain evidence="14">DSM 137</strain>
    </source>
</reference>
<dbReference type="RefSeq" id="WP_244593209.1">
    <property type="nucleotide sequence ID" value="NZ_FYDG01000010.1"/>
</dbReference>
<sequence length="179" mass="20428">MIDDLETVILVDDEDRQVGALGKIEAHRLGLRHRAISVCVTNERGEMLLQRRALSKYHSGGLWTNTCCTHPRVGEDVADAAARRLNEELGVACDLRFLRVTHYRADVGGGFVEDEVVHIFHARFDGEPRPDPAEVMDYAWLSRAELETDVAMRPQAYTYWFRHYLEHHPDEIFQGVACP</sequence>
<evidence type="ECO:0000256" key="1">
    <source>
        <dbReference type="ARBA" id="ARBA00004826"/>
    </source>
</evidence>
<dbReference type="UniPathway" id="UPA00059">
    <property type="reaction ID" value="UER00104"/>
</dbReference>
<dbReference type="PANTHER" id="PTHR10885">
    <property type="entry name" value="ISOPENTENYL-DIPHOSPHATE DELTA-ISOMERASE"/>
    <property type="match status" value="1"/>
</dbReference>
<comment type="similarity">
    <text evidence="2 10">Belongs to the IPP isomerase type 1 family.</text>
</comment>
<dbReference type="InterPro" id="IPR015797">
    <property type="entry name" value="NUDIX_hydrolase-like_dom_sf"/>
</dbReference>
<dbReference type="EC" id="5.3.3.2" evidence="3 10"/>
<feature type="binding site" evidence="10">
    <location>
        <position position="88"/>
    </location>
    <ligand>
        <name>Mg(2+)</name>
        <dbReference type="ChEBI" id="CHEBI:18420"/>
    </ligand>
</feature>
<evidence type="ECO:0000256" key="10">
    <source>
        <dbReference type="HAMAP-Rule" id="MF_00202"/>
    </source>
</evidence>
<dbReference type="GO" id="GO:0005737">
    <property type="term" value="C:cytoplasm"/>
    <property type="evidence" value="ECO:0007669"/>
    <property type="project" value="UniProtKB-SubCell"/>
</dbReference>
<evidence type="ECO:0000256" key="11">
    <source>
        <dbReference type="PIRSR" id="PIRSR018427-1"/>
    </source>
</evidence>
<dbReference type="NCBIfam" id="TIGR02150">
    <property type="entry name" value="IPP_isom_1"/>
    <property type="match status" value="1"/>
</dbReference>
<dbReference type="GO" id="GO:0004452">
    <property type="term" value="F:isopentenyl-diphosphate delta-isomerase activity"/>
    <property type="evidence" value="ECO:0007669"/>
    <property type="project" value="UniProtKB-UniRule"/>
</dbReference>
<evidence type="ECO:0000256" key="3">
    <source>
        <dbReference type="ARBA" id="ARBA00012057"/>
    </source>
</evidence>
<dbReference type="AlphaFoldDB" id="A0A212S0S5"/>
<dbReference type="Proteomes" id="UP000198418">
    <property type="component" value="Unassembled WGS sequence"/>
</dbReference>
<dbReference type="InterPro" id="IPR000086">
    <property type="entry name" value="NUDIX_hydrolase_dom"/>
</dbReference>
<dbReference type="SUPFAM" id="SSF55811">
    <property type="entry name" value="Nudix"/>
    <property type="match status" value="1"/>
</dbReference>
<dbReference type="GO" id="GO:0046872">
    <property type="term" value="F:metal ion binding"/>
    <property type="evidence" value="ECO:0007669"/>
    <property type="project" value="UniProtKB-KW"/>
</dbReference>
<evidence type="ECO:0000256" key="6">
    <source>
        <dbReference type="ARBA" id="ARBA00022842"/>
    </source>
</evidence>
<accession>A0A212S0S5</accession>
<dbReference type="PANTHER" id="PTHR10885:SF0">
    <property type="entry name" value="ISOPENTENYL-DIPHOSPHATE DELTA-ISOMERASE"/>
    <property type="match status" value="1"/>
</dbReference>
<dbReference type="CDD" id="cd02885">
    <property type="entry name" value="NUDIX_IPP_Isomerase"/>
    <property type="match status" value="1"/>
</dbReference>
<evidence type="ECO:0000256" key="9">
    <source>
        <dbReference type="ARBA" id="ARBA00023235"/>
    </source>
</evidence>
<dbReference type="NCBIfam" id="NF002995">
    <property type="entry name" value="PRK03759.1"/>
    <property type="match status" value="1"/>
</dbReference>
<comment type="function">
    <text evidence="10">Catalyzes the 1,3-allylic rearrangement of the homoallylic substrate isopentenyl (IPP) to its highly electrophilic allylic isomer, dimethylallyl diphosphate (DMAPP).</text>
</comment>
<dbReference type="InterPro" id="IPR056375">
    <property type="entry name" value="Idi_bact"/>
</dbReference>
<evidence type="ECO:0000256" key="5">
    <source>
        <dbReference type="ARBA" id="ARBA00022723"/>
    </source>
</evidence>
<evidence type="ECO:0000256" key="4">
    <source>
        <dbReference type="ARBA" id="ARBA00022490"/>
    </source>
</evidence>
<feature type="active site" evidence="10 11">
    <location>
        <position position="115"/>
    </location>
</feature>
<keyword evidence="7 10" id="KW-0464">Manganese</keyword>
<keyword evidence="8 10" id="KW-0414">Isoprene biosynthesis</keyword>
<dbReference type="GO" id="GO:0009240">
    <property type="term" value="P:isopentenyl diphosphate biosynthetic process"/>
    <property type="evidence" value="ECO:0007669"/>
    <property type="project" value="TreeGrafter"/>
</dbReference>
<evidence type="ECO:0000256" key="2">
    <source>
        <dbReference type="ARBA" id="ARBA00007579"/>
    </source>
</evidence>
<evidence type="ECO:0000313" key="13">
    <source>
        <dbReference type="EMBL" id="SNB78732.1"/>
    </source>
</evidence>
<keyword evidence="6 10" id="KW-0460">Magnesium</keyword>
<feature type="domain" description="Nudix hydrolase" evidence="12">
    <location>
        <begin position="31"/>
        <end position="163"/>
    </location>
</feature>
<feature type="binding site" evidence="10">
    <location>
        <position position="27"/>
    </location>
    <ligand>
        <name>Mn(2+)</name>
        <dbReference type="ChEBI" id="CHEBI:29035"/>
    </ligand>
</feature>
<feature type="binding site" evidence="10">
    <location>
        <position position="115"/>
    </location>
    <ligand>
        <name>Mn(2+)</name>
        <dbReference type="ChEBI" id="CHEBI:29035"/>
    </ligand>
</feature>
<protein>
    <recommendedName>
        <fullName evidence="3 10">Isopentenyl-diphosphate Delta-isomerase</fullName>
        <shortName evidence="10">IPP isomerase</shortName>
        <ecNumber evidence="3 10">5.3.3.2</ecNumber>
    </recommendedName>
    <alternativeName>
        <fullName evidence="10">IPP:DMAPP isomerase</fullName>
    </alternativeName>
    <alternativeName>
        <fullName evidence="10">Isopentenyl pyrophosphate isomerase</fullName>
    </alternativeName>
</protein>
<proteinExistence type="inferred from homology"/>
<feature type="binding site" evidence="10">
    <location>
        <position position="113"/>
    </location>
    <ligand>
        <name>Mn(2+)</name>
        <dbReference type="ChEBI" id="CHEBI:29035"/>
    </ligand>
</feature>
<gene>
    <name evidence="10" type="primary">idi</name>
    <name evidence="13" type="ORF">SAMN06265338_11062</name>
</gene>
<dbReference type="Gene3D" id="3.90.79.10">
    <property type="entry name" value="Nucleoside Triphosphate Pyrophosphohydrolase"/>
    <property type="match status" value="1"/>
</dbReference>
<dbReference type="PROSITE" id="PS51462">
    <property type="entry name" value="NUDIX"/>
    <property type="match status" value="1"/>
</dbReference>
<comment type="subcellular location">
    <subcellularLocation>
        <location evidence="10">Cytoplasm</location>
    </subcellularLocation>
</comment>
<keyword evidence="9 10" id="KW-0413">Isomerase</keyword>
<feature type="active site" evidence="10 11">
    <location>
        <position position="68"/>
    </location>
</feature>
<keyword evidence="5 10" id="KW-0479">Metal-binding</keyword>
<dbReference type="Pfam" id="PF00293">
    <property type="entry name" value="NUDIX"/>
    <property type="match status" value="1"/>
</dbReference>
<evidence type="ECO:0000259" key="12">
    <source>
        <dbReference type="PROSITE" id="PS51462"/>
    </source>
</evidence>
<dbReference type="EMBL" id="FYDG01000010">
    <property type="protein sequence ID" value="SNB78732.1"/>
    <property type="molecule type" value="Genomic_DNA"/>
</dbReference>
<dbReference type="PIRSF" id="PIRSF018427">
    <property type="entry name" value="Isopntndiph_ism"/>
    <property type="match status" value="1"/>
</dbReference>
<evidence type="ECO:0000313" key="14">
    <source>
        <dbReference type="Proteomes" id="UP000198418"/>
    </source>
</evidence>
<dbReference type="GO" id="GO:0050992">
    <property type="term" value="P:dimethylallyl diphosphate biosynthetic process"/>
    <property type="evidence" value="ECO:0007669"/>
    <property type="project" value="UniProtKB-UniRule"/>
</dbReference>
<comment type="cofactor">
    <cofactor evidence="10">
        <name>Mg(2+)</name>
        <dbReference type="ChEBI" id="CHEBI:18420"/>
    </cofactor>
    <text evidence="10">Binds 1 Mg(2+) ion per subunit. The magnesium ion binds only when substrate is bound.</text>
</comment>
<dbReference type="HAMAP" id="MF_00202">
    <property type="entry name" value="Idi"/>
    <property type="match status" value="1"/>
</dbReference>
<evidence type="ECO:0000256" key="7">
    <source>
        <dbReference type="ARBA" id="ARBA00023211"/>
    </source>
</evidence>
<keyword evidence="4 10" id="KW-0963">Cytoplasm</keyword>
<comment type="catalytic activity">
    <reaction evidence="10">
        <text>isopentenyl diphosphate = dimethylallyl diphosphate</text>
        <dbReference type="Rhea" id="RHEA:23284"/>
        <dbReference type="ChEBI" id="CHEBI:57623"/>
        <dbReference type="ChEBI" id="CHEBI:128769"/>
        <dbReference type="EC" id="5.3.3.2"/>
    </reaction>
</comment>
<evidence type="ECO:0000256" key="8">
    <source>
        <dbReference type="ARBA" id="ARBA00023229"/>
    </source>
</evidence>
<comment type="cofactor">
    <cofactor evidence="10">
        <name>Mn(2+)</name>
        <dbReference type="ChEBI" id="CHEBI:29035"/>
    </cofactor>
    <text evidence="10">Binds 1 Mn(2+) ion per subunit.</text>
</comment>